<organism evidence="1 2">
    <name type="scientific">Caenorhabditis remanei</name>
    <name type="common">Caenorhabditis vulgaris</name>
    <dbReference type="NCBI Taxonomy" id="31234"/>
    <lineage>
        <taxon>Eukaryota</taxon>
        <taxon>Metazoa</taxon>
        <taxon>Ecdysozoa</taxon>
        <taxon>Nematoda</taxon>
        <taxon>Chromadorea</taxon>
        <taxon>Rhabditida</taxon>
        <taxon>Rhabditina</taxon>
        <taxon>Rhabditomorpha</taxon>
        <taxon>Rhabditoidea</taxon>
        <taxon>Rhabditidae</taxon>
        <taxon>Peloderinae</taxon>
        <taxon>Caenorhabditis</taxon>
    </lineage>
</organism>
<dbReference type="EMBL" id="WUAV01000005">
    <property type="protein sequence ID" value="KAF1751234.1"/>
    <property type="molecule type" value="Genomic_DNA"/>
</dbReference>
<dbReference type="RefSeq" id="XP_003112354.2">
    <property type="nucleotide sequence ID" value="XM_003112306.2"/>
</dbReference>
<gene>
    <name evidence="1" type="ORF">GCK72_017788</name>
</gene>
<dbReference type="CTD" id="9810768"/>
<comment type="caution">
    <text evidence="1">The sequence shown here is derived from an EMBL/GenBank/DDBJ whole genome shotgun (WGS) entry which is preliminary data.</text>
</comment>
<sequence length="217" mass="23400">MLKILKGQEESMTGLIVCEETGNASSLPLVLHFLSAASTSNQKVTIVTSKLTETNYKLICSKAGVRWNPSQISFIEILQPFGSFDVAAKEIMDNLYPKISETTPSVLLFDDVSLFEQFGATGVEVTVFVHTLYSHLKSLSTGPVILFAPFSVASPATNILRSRCRVFAQTTPVGHGFGKDASSKVVLTIKSPSAPTTKKGILLSGERTINGTWVSVE</sequence>
<accession>A0A6A5G9F1</accession>
<proteinExistence type="predicted"/>
<evidence type="ECO:0000313" key="2">
    <source>
        <dbReference type="Proteomes" id="UP000483820"/>
    </source>
</evidence>
<dbReference type="Proteomes" id="UP000483820">
    <property type="component" value="Chromosome V"/>
</dbReference>
<name>A0A6A5G9F1_CAERE</name>
<dbReference type="GeneID" id="9810768"/>
<evidence type="ECO:0000313" key="1">
    <source>
        <dbReference type="EMBL" id="KAF1751234.1"/>
    </source>
</evidence>
<protein>
    <recommendedName>
        <fullName evidence="3">Elongator complex protein 6</fullName>
    </recommendedName>
</protein>
<reference evidence="1 2" key="1">
    <citation type="submission" date="2019-12" db="EMBL/GenBank/DDBJ databases">
        <title>Chromosome-level assembly of the Caenorhabditis remanei genome.</title>
        <authorList>
            <person name="Teterina A.A."/>
            <person name="Willis J.H."/>
            <person name="Phillips P.C."/>
        </authorList>
    </citation>
    <scope>NUCLEOTIDE SEQUENCE [LARGE SCALE GENOMIC DNA]</scope>
    <source>
        <strain evidence="1 2">PX506</strain>
        <tissue evidence="1">Whole organism</tissue>
    </source>
</reference>
<dbReference type="AlphaFoldDB" id="A0A6A5G9F1"/>
<dbReference type="KEGG" id="crq:GCK72_017788"/>
<evidence type="ECO:0008006" key="3">
    <source>
        <dbReference type="Google" id="ProtNLM"/>
    </source>
</evidence>